<proteinExistence type="predicted"/>
<keyword evidence="5" id="KW-1185">Reference proteome</keyword>
<accession>A0A399SER5</accession>
<reference evidence="5" key="1">
    <citation type="submission" date="2018-08" db="EMBL/GenBank/DDBJ databases">
        <title>Mucilaginibacter sp. MYSH2.</title>
        <authorList>
            <person name="Seo T."/>
        </authorList>
    </citation>
    <scope>NUCLEOTIDE SEQUENCE [LARGE SCALE GENOMIC DNA]</scope>
    <source>
        <strain evidence="5">KIRAN</strain>
    </source>
</reference>
<dbReference type="Gene3D" id="2.60.40.4070">
    <property type="match status" value="1"/>
</dbReference>
<keyword evidence="1" id="KW-0732">Signal</keyword>
<name>A0A399SER5_9BACT</name>
<feature type="domain" description="ILEI/PANDER" evidence="3">
    <location>
        <begin position="1115"/>
        <end position="1181"/>
    </location>
</feature>
<dbReference type="Gene3D" id="3.40.50.1460">
    <property type="match status" value="1"/>
</dbReference>
<sequence length="1671" mass="184724">MYNIYNMKRFLTIAFTVLSCCITVSVHAQQVYGNEWIDYSKTYHKLKVVETGLYKLNYTYLKSLGLENVNPQHLQLFRRGREVAIYVEGEADGRLDAADFLEFYGERNDGVLDQELYKNPAHQVHQLHSMYTDTAAYFLTVNPAGGNRRMQESNPAVAGRTPEPYHLQKATNLQTGSLQLGQLYGANRMPWMDRGEGYFSSVRTSTQNFDISGVTNVETTGPLPWLTYVTVGPNDKNHLVNINLVNGTTRTIHSSTFGPYEFAKNKQQIQFSDIITQSSKLTLQLAPQTIDGAVGAVGLAYASLMFPQKTVFSGKSLTIYTDSLRGATPYFEFTGAPSTLIAYDVTDQQQITRTAGYVNGTKKGFVLNGGPIQHKVLLARTDQALVPAGLPETLKFRKYNPADQNFVIITNKKLMQPAGGSVIPAPKEYAAYRSSAAGGGYDTLLVFVSDLVNQFHYGEFSSNALRRLSSYLAQSPRQKFMLYMGKGYEIRMLSYKSATSRALDLVPTGLGTHPGSDILFSADFRNDDYEPRFPTGRLLVTTPDQIIAYLNKVKEYEAAEEGEAWRKNLLLLGGGKTSTEINQFTNYINNYAAIASGPLLGANPIKKTRQNLSEVVESIDVSKEINEGVSMITFFGHSSPGTTDLDIGFVSSPLSTYRNKGRYPIIVMNGCNVGDVFSSSNPTFGEDWLNTADRGAVALMAHIGGAYPTYLNLYTSYFYTVAFQDPEFYGKTLGEVQKEAIKRVNQTTNSIYATAMVLEVLLQGDPALKIYNPSKPDYLFAGNSFDLKDTEGNIATASSDTLVLSFDARNLGKAIDSVLTVSVKRTLPDNSQLTETAAVGKVYNSKKVELYLSNKNIASLGMNTFEITLDSPNKYDELHEDNNTAVFQKYVSASGLSIVSPAKYSIVGGNKAALTVQAGSTAEKRGVYYEIDTTSSFNSPWLKKKTGENSSLTSWEVDLLNNRTDSLVYFWRARFSSYVTGEDTVWVNSSFRNIAGVKSGWSQSHKGQFSEINHAGVDSLDQKTEVWKFGTIRKFINIRTAGGDIHFYDPPYGFFIDGNQQMNYYCGNPTYYKYTQPRFYIIAFNNITLEPLQNVPGQGVCTTFPHIFDSDDLSKSANVTKLINFINSIPANYYVAVIGMQNIPFTTLPAEAKAAFRSIGSSLIDKLKNGDPFAMVGQKGAAPGTAQEMTFSEEEANREGGTPASSQSIELDVTLLSNRQAGTLTSTTIGPALSWGAVHHTIKKYGEGDDKYTLSLIGVDASSMETVLEQNITTRAFSLSHINAAQYPNLKLAAFLSDSTKRTAPQLKEWFVLYEAAPEGIIRPDLVKASSEELSQLASSGTLTVPMAFQNVTGTAFSDSVTVEVSLSGEGIQATTSRFKIKPIGPNETVYFSHTIATQQFDGDYKLSFYVNPRILPEQEYGNNIYEVSFKVNSKLHPIMDVAFDGIHIMDGDIVSPSPLISVTVKDENQHVFLQDPSKMSLVLISPEGQEQDINLMGNAQVTYTPATESNDFQLEYRPEQLLDGKYKMEVRAQDAAGKESGVTPYRIGFEVVSESSVSNFYPFPNPFSTKTNFIFTITGSTIPEHMKIQILTITGKVIKEIMKEELGPLRIGNNKTEYAWDGTDMYGDKLANGVYLYRVIMSKGEDVMKHRNTFGDGAFKNGYGKLYILR</sequence>
<organism evidence="4 5">
    <name type="scientific">Pontibacter oryzae</name>
    <dbReference type="NCBI Taxonomy" id="2304593"/>
    <lineage>
        <taxon>Bacteria</taxon>
        <taxon>Pseudomonadati</taxon>
        <taxon>Bacteroidota</taxon>
        <taxon>Cytophagia</taxon>
        <taxon>Cytophagales</taxon>
        <taxon>Hymenobacteraceae</taxon>
        <taxon>Pontibacter</taxon>
    </lineage>
</organism>
<dbReference type="EMBL" id="QWGE01000001">
    <property type="protein sequence ID" value="RIJ42596.1"/>
    <property type="molecule type" value="Genomic_DNA"/>
</dbReference>
<feature type="chain" id="PRO_5017445853" description="Gingipain domain-containing protein" evidence="1">
    <location>
        <begin position="29"/>
        <end position="1671"/>
    </location>
</feature>
<evidence type="ECO:0000256" key="1">
    <source>
        <dbReference type="SAM" id="SignalP"/>
    </source>
</evidence>
<dbReference type="InterPro" id="IPR013783">
    <property type="entry name" value="Ig-like_fold"/>
</dbReference>
<dbReference type="GO" id="GO:0006508">
    <property type="term" value="P:proteolysis"/>
    <property type="evidence" value="ECO:0007669"/>
    <property type="project" value="InterPro"/>
</dbReference>
<dbReference type="InterPro" id="IPR029030">
    <property type="entry name" value="Caspase-like_dom_sf"/>
</dbReference>
<dbReference type="Proteomes" id="UP000266005">
    <property type="component" value="Unassembled WGS sequence"/>
</dbReference>
<dbReference type="CDD" id="cd02258">
    <property type="entry name" value="Peptidase_C25_N"/>
    <property type="match status" value="1"/>
</dbReference>
<protein>
    <recommendedName>
        <fullName evidence="6">Gingipain domain-containing protein</fullName>
    </recommendedName>
</protein>
<dbReference type="Pfam" id="PF01364">
    <property type="entry name" value="Peptidase_C25"/>
    <property type="match status" value="1"/>
</dbReference>
<comment type="caution">
    <text evidence="4">The sequence shown here is derived from an EMBL/GenBank/DDBJ whole genome shotgun (WGS) entry which is preliminary data.</text>
</comment>
<feature type="signal peptide" evidence="1">
    <location>
        <begin position="1"/>
        <end position="28"/>
    </location>
</feature>
<evidence type="ECO:0000313" key="4">
    <source>
        <dbReference type="EMBL" id="RIJ42596.1"/>
    </source>
</evidence>
<dbReference type="Gene3D" id="2.60.40.10">
    <property type="entry name" value="Immunoglobulins"/>
    <property type="match status" value="1"/>
</dbReference>
<evidence type="ECO:0000259" key="3">
    <source>
        <dbReference type="Pfam" id="PF15711"/>
    </source>
</evidence>
<dbReference type="InterPro" id="IPR001769">
    <property type="entry name" value="Gingipain"/>
</dbReference>
<evidence type="ECO:0008006" key="6">
    <source>
        <dbReference type="Google" id="ProtNLM"/>
    </source>
</evidence>
<feature type="domain" description="Gingipain" evidence="2">
    <location>
        <begin position="406"/>
        <end position="769"/>
    </location>
</feature>
<dbReference type="GO" id="GO:0008234">
    <property type="term" value="F:cysteine-type peptidase activity"/>
    <property type="evidence" value="ECO:0007669"/>
    <property type="project" value="InterPro"/>
</dbReference>
<dbReference type="SUPFAM" id="SSF52129">
    <property type="entry name" value="Caspase-like"/>
    <property type="match status" value="1"/>
</dbReference>
<evidence type="ECO:0000259" key="2">
    <source>
        <dbReference type="Pfam" id="PF01364"/>
    </source>
</evidence>
<gene>
    <name evidence="4" type="ORF">D1627_01695</name>
</gene>
<dbReference type="InterPro" id="IPR039477">
    <property type="entry name" value="ILEI/PANDER_dom"/>
</dbReference>
<dbReference type="Pfam" id="PF15711">
    <property type="entry name" value="ILEI"/>
    <property type="match status" value="1"/>
</dbReference>
<evidence type="ECO:0000313" key="5">
    <source>
        <dbReference type="Proteomes" id="UP000266005"/>
    </source>
</evidence>